<feature type="transmembrane region" description="Helical" evidence="2">
    <location>
        <begin position="92"/>
        <end position="114"/>
    </location>
</feature>
<proteinExistence type="predicted"/>
<protein>
    <submittedName>
        <fullName evidence="3">Uncharacterized protein</fullName>
    </submittedName>
</protein>
<feature type="transmembrane region" description="Helical" evidence="2">
    <location>
        <begin position="126"/>
        <end position="148"/>
    </location>
</feature>
<accession>A0A1F8DVP1</accession>
<feature type="transmembrane region" description="Helical" evidence="2">
    <location>
        <begin position="205"/>
        <end position="227"/>
    </location>
</feature>
<evidence type="ECO:0000256" key="2">
    <source>
        <dbReference type="SAM" id="Phobius"/>
    </source>
</evidence>
<dbReference type="STRING" id="1802559.A2372_00495"/>
<name>A0A1F8DVP1_9BACT</name>
<evidence type="ECO:0000313" key="3">
    <source>
        <dbReference type="EMBL" id="OGM92673.1"/>
    </source>
</evidence>
<comment type="caution">
    <text evidence="3">The sequence shown here is derived from an EMBL/GenBank/DDBJ whole genome shotgun (WGS) entry which is preliminary data.</text>
</comment>
<feature type="transmembrane region" description="Helical" evidence="2">
    <location>
        <begin position="312"/>
        <end position="335"/>
    </location>
</feature>
<feature type="transmembrane region" description="Helical" evidence="2">
    <location>
        <begin position="273"/>
        <end position="291"/>
    </location>
</feature>
<dbReference type="Proteomes" id="UP000176422">
    <property type="component" value="Unassembled WGS sequence"/>
</dbReference>
<keyword evidence="2" id="KW-1133">Transmembrane helix</keyword>
<gene>
    <name evidence="3" type="ORF">A2372_00495</name>
</gene>
<reference evidence="3 4" key="1">
    <citation type="journal article" date="2016" name="Nat. Commun.">
        <title>Thousands of microbial genomes shed light on interconnected biogeochemical processes in an aquifer system.</title>
        <authorList>
            <person name="Anantharaman K."/>
            <person name="Brown C.T."/>
            <person name="Hug L.A."/>
            <person name="Sharon I."/>
            <person name="Castelle C.J."/>
            <person name="Probst A.J."/>
            <person name="Thomas B.C."/>
            <person name="Singh A."/>
            <person name="Wilkins M.J."/>
            <person name="Karaoz U."/>
            <person name="Brodie E.L."/>
            <person name="Williams K.H."/>
            <person name="Hubbard S.S."/>
            <person name="Banfield J.F."/>
        </authorList>
    </citation>
    <scope>NUCLEOTIDE SEQUENCE [LARGE SCALE GENOMIC DNA]</scope>
</reference>
<feature type="transmembrane region" description="Helical" evidence="2">
    <location>
        <begin position="234"/>
        <end position="253"/>
    </location>
</feature>
<keyword evidence="2" id="KW-0812">Transmembrane</keyword>
<evidence type="ECO:0000313" key="4">
    <source>
        <dbReference type="Proteomes" id="UP000176422"/>
    </source>
</evidence>
<evidence type="ECO:0000256" key="1">
    <source>
        <dbReference type="SAM" id="MobiDB-lite"/>
    </source>
</evidence>
<dbReference type="AlphaFoldDB" id="A0A1F8DVP1"/>
<sequence length="781" mass="85958">MKSIYKKILSVGLLSAFFELALIQRAHAGIFGDVIGSIGSWVILKASMVILGVFSAVAQKIFMLGGMLIELAMRLNNAILDPVSNVFLFKGWTVLVNVADLALVIALIVIAFATMLDSQTYGMKKALPRLIVIALLVNFSLVIPGVFIDISGMVTEFFLEQSGLRGDGISSALAGAFDISGFLETQNAQTTGAIVEELSAGTLNILLGMVFIIIFTIIGSIVLLTMAIVLFIRFFMLSFMLVLTPVVFVAWIFPGTKKHWDKWWNDFVRWTMFPPVLIFFVWLSLTSLNALRNTAPTGQEAGTAAYAFGDGMMFNISSVIQMAMAVMFMTMSLIAANGISISGAKGSKDMIGTMTNWGKGRIDKMGAFGKRETERMGRRAVARPVAAVGRQAAAMRKYEGEKGGLRGRVAGAAGRALGGATAAQQAALKKTYDEKFKTMSDGDLALRYSTMAGDEKVFAVQKLMTTKDKLSKINEQVLERDIVDTSTKAVFTKYGGEKAHEGFVKAAGRNKEMIDERSKINYAEVIRLESEIKKTEDVVKTAKGFGKQVAEDHLEQLKKEKNTEQNTVEAGFKSAAKKFYAGYSKKDYEALGSDFYNNEKYGNEALDSLLLNEPGAIGSVIKGIGKGADMRKFMERIEQRGDDVKKGVIEGIKQSKGDMIEAETGKELISIMKELKATNDDIIKTKDMGAMLKWIEDRDEKIFKSIGAGKLAVNIEAQMKLLNARHNAEFAAMPEHEDYQHVIRMQESMRKSAAKRMYGGSEEEKKKEEKKEEKKSEEKKA</sequence>
<organism evidence="3 4">
    <name type="scientific">Candidatus Wolfebacteria bacterium RIFOXYB1_FULL_54_12</name>
    <dbReference type="NCBI Taxonomy" id="1802559"/>
    <lineage>
        <taxon>Bacteria</taxon>
        <taxon>Candidatus Wolfeibacteriota</taxon>
    </lineage>
</organism>
<feature type="region of interest" description="Disordered" evidence="1">
    <location>
        <begin position="750"/>
        <end position="781"/>
    </location>
</feature>
<feature type="compositionally biased region" description="Basic and acidic residues" evidence="1">
    <location>
        <begin position="762"/>
        <end position="781"/>
    </location>
</feature>
<dbReference type="EMBL" id="MGIT01000003">
    <property type="protein sequence ID" value="OGM92673.1"/>
    <property type="molecule type" value="Genomic_DNA"/>
</dbReference>
<keyword evidence="2" id="KW-0472">Membrane</keyword>